<dbReference type="EMBL" id="CAJGYO010000001">
    <property type="protein sequence ID" value="CAD6205350.1"/>
    <property type="molecule type" value="Genomic_DNA"/>
</dbReference>
<comment type="caution">
    <text evidence="2">The sequence shown here is derived from an EMBL/GenBank/DDBJ whole genome shotgun (WGS) entry which is preliminary data.</text>
</comment>
<protein>
    <recommendedName>
        <fullName evidence="1">MATH domain-containing protein</fullName>
    </recommendedName>
</protein>
<dbReference type="CDD" id="cd00121">
    <property type="entry name" value="MATH"/>
    <property type="match status" value="2"/>
</dbReference>
<proteinExistence type="predicted"/>
<gene>
    <name evidence="2" type="ORF">NCGR_LOCUS3181</name>
</gene>
<dbReference type="PANTHER" id="PTHR46162">
    <property type="entry name" value="TRAF-LIKE FAMILY PROTEIN"/>
    <property type="match status" value="1"/>
</dbReference>
<dbReference type="SUPFAM" id="SSF49599">
    <property type="entry name" value="TRAF domain-like"/>
    <property type="match status" value="2"/>
</dbReference>
<sequence length="296" mass="33199">MGNSSSRGRSKPRQGQQTTMKWSVDGFSLLLDKGEGWTCSRVFEIMGHNWYLKLNPRDKKSGDDKEYASLMLQLASSSVKPDTVVEASFKLLIYDQSYGKHREYQVRHSFQTASTSSGASCMISLEKLKERPSKFIVNSSCTFGVEFIKVTTSKVSTTSETLFVQKPSIFNEAKTYTWGIEDFFALKNSGYSPESIGICKSCDGNHLTLSLRMKKTNDLPNDSANLVELSLSIKHQEGDNHRKGTARSQFTNKASCWVWKKFISLEDFKDSSNGYLVKNKCCIEAEVAIVGSSKME</sequence>
<dbReference type="Gene3D" id="2.60.210.10">
    <property type="entry name" value="Apoptosis, Tumor Necrosis Factor Receptor Associated Protein 2, Chain A"/>
    <property type="match status" value="2"/>
</dbReference>
<dbReference type="Pfam" id="PF22486">
    <property type="entry name" value="MATH_2"/>
    <property type="match status" value="2"/>
</dbReference>
<organism evidence="2 3">
    <name type="scientific">Miscanthus lutarioriparius</name>
    <dbReference type="NCBI Taxonomy" id="422564"/>
    <lineage>
        <taxon>Eukaryota</taxon>
        <taxon>Viridiplantae</taxon>
        <taxon>Streptophyta</taxon>
        <taxon>Embryophyta</taxon>
        <taxon>Tracheophyta</taxon>
        <taxon>Spermatophyta</taxon>
        <taxon>Magnoliopsida</taxon>
        <taxon>Liliopsida</taxon>
        <taxon>Poales</taxon>
        <taxon>Poaceae</taxon>
        <taxon>PACMAD clade</taxon>
        <taxon>Panicoideae</taxon>
        <taxon>Andropogonodae</taxon>
        <taxon>Andropogoneae</taxon>
        <taxon>Saccharinae</taxon>
        <taxon>Miscanthus</taxon>
    </lineage>
</organism>
<dbReference type="Proteomes" id="UP000604825">
    <property type="component" value="Unassembled WGS sequence"/>
</dbReference>
<dbReference type="PROSITE" id="PS50144">
    <property type="entry name" value="MATH"/>
    <property type="match status" value="2"/>
</dbReference>
<evidence type="ECO:0000313" key="2">
    <source>
        <dbReference type="EMBL" id="CAD6205350.1"/>
    </source>
</evidence>
<name>A0A811MGU9_9POAL</name>
<feature type="domain" description="MATH" evidence="1">
    <location>
        <begin position="17"/>
        <end position="147"/>
    </location>
</feature>
<reference evidence="2" key="1">
    <citation type="submission" date="2020-10" db="EMBL/GenBank/DDBJ databases">
        <authorList>
            <person name="Han B."/>
            <person name="Lu T."/>
            <person name="Zhao Q."/>
            <person name="Huang X."/>
            <person name="Zhao Y."/>
        </authorList>
    </citation>
    <scope>NUCLEOTIDE SEQUENCE</scope>
</reference>
<keyword evidence="3" id="KW-1185">Reference proteome</keyword>
<dbReference type="OrthoDB" id="1883087at2759"/>
<dbReference type="AlphaFoldDB" id="A0A811MGU9"/>
<dbReference type="InterPro" id="IPR002083">
    <property type="entry name" value="MATH/TRAF_dom"/>
</dbReference>
<dbReference type="InterPro" id="IPR008974">
    <property type="entry name" value="TRAF-like"/>
</dbReference>
<evidence type="ECO:0000313" key="3">
    <source>
        <dbReference type="Proteomes" id="UP000604825"/>
    </source>
</evidence>
<accession>A0A811MGU9</accession>
<dbReference type="PANTHER" id="PTHR46162:SF54">
    <property type="entry name" value="MATH DOMAIN-CONTAINING PROTEIN"/>
    <property type="match status" value="1"/>
</dbReference>
<evidence type="ECO:0000259" key="1">
    <source>
        <dbReference type="PROSITE" id="PS50144"/>
    </source>
</evidence>
<feature type="domain" description="MATH" evidence="1">
    <location>
        <begin position="148"/>
        <end position="287"/>
    </location>
</feature>